<comment type="caution">
    <text evidence="9">The sequence shown here is derived from an EMBL/GenBank/DDBJ whole genome shotgun (WGS) entry which is preliminary data.</text>
</comment>
<comment type="function">
    <text evidence="7">Plays a role in the regulation of phosphate uptake.</text>
</comment>
<dbReference type="EMBL" id="QUNO01000006">
    <property type="protein sequence ID" value="REH46909.1"/>
    <property type="molecule type" value="Genomic_DNA"/>
</dbReference>
<dbReference type="PIRSF" id="PIRSF003107">
    <property type="entry name" value="PhoU"/>
    <property type="match status" value="1"/>
</dbReference>
<evidence type="ECO:0000256" key="6">
    <source>
        <dbReference type="ARBA" id="ARBA00022592"/>
    </source>
</evidence>
<keyword evidence="4 7" id="KW-0813">Transport</keyword>
<evidence type="ECO:0000256" key="3">
    <source>
        <dbReference type="ARBA" id="ARBA00011738"/>
    </source>
</evidence>
<dbReference type="FunFam" id="1.20.58.220:FF:000004">
    <property type="entry name" value="Phosphate-specific transport system accessory protein PhoU"/>
    <property type="match status" value="1"/>
</dbReference>
<dbReference type="SUPFAM" id="SSF109755">
    <property type="entry name" value="PhoU-like"/>
    <property type="match status" value="1"/>
</dbReference>
<gene>
    <name evidence="9" type="ORF">BCF44_10673</name>
</gene>
<dbReference type="AlphaFoldDB" id="A0A3E0HKC0"/>
<evidence type="ECO:0000256" key="5">
    <source>
        <dbReference type="ARBA" id="ARBA00022490"/>
    </source>
</evidence>
<dbReference type="GO" id="GO:0045936">
    <property type="term" value="P:negative regulation of phosphate metabolic process"/>
    <property type="evidence" value="ECO:0007669"/>
    <property type="project" value="InterPro"/>
</dbReference>
<organism evidence="9 10">
    <name type="scientific">Kutzneria buriramensis</name>
    <dbReference type="NCBI Taxonomy" id="1045776"/>
    <lineage>
        <taxon>Bacteria</taxon>
        <taxon>Bacillati</taxon>
        <taxon>Actinomycetota</taxon>
        <taxon>Actinomycetes</taxon>
        <taxon>Pseudonocardiales</taxon>
        <taxon>Pseudonocardiaceae</taxon>
        <taxon>Kutzneria</taxon>
    </lineage>
</organism>
<evidence type="ECO:0000313" key="10">
    <source>
        <dbReference type="Proteomes" id="UP000256269"/>
    </source>
</evidence>
<keyword evidence="6 7" id="KW-0592">Phosphate transport</keyword>
<evidence type="ECO:0000259" key="8">
    <source>
        <dbReference type="Pfam" id="PF01895"/>
    </source>
</evidence>
<dbReference type="PANTHER" id="PTHR42930">
    <property type="entry name" value="PHOSPHATE-SPECIFIC TRANSPORT SYSTEM ACCESSORY PROTEIN PHOU"/>
    <property type="match status" value="1"/>
</dbReference>
<dbReference type="GO" id="GO:0005737">
    <property type="term" value="C:cytoplasm"/>
    <property type="evidence" value="ECO:0007669"/>
    <property type="project" value="UniProtKB-SubCell"/>
</dbReference>
<evidence type="ECO:0000256" key="1">
    <source>
        <dbReference type="ARBA" id="ARBA00004496"/>
    </source>
</evidence>
<comment type="similarity">
    <text evidence="2 7">Belongs to the PhoU family.</text>
</comment>
<dbReference type="InterPro" id="IPR028366">
    <property type="entry name" value="PhoU"/>
</dbReference>
<feature type="domain" description="PhoU" evidence="8">
    <location>
        <begin position="18"/>
        <end position="102"/>
    </location>
</feature>
<evidence type="ECO:0000313" key="9">
    <source>
        <dbReference type="EMBL" id="REH46909.1"/>
    </source>
</evidence>
<dbReference type="PANTHER" id="PTHR42930:SF3">
    <property type="entry name" value="PHOSPHATE-SPECIFIC TRANSPORT SYSTEM ACCESSORY PROTEIN PHOU"/>
    <property type="match status" value="1"/>
</dbReference>
<evidence type="ECO:0000256" key="2">
    <source>
        <dbReference type="ARBA" id="ARBA00008107"/>
    </source>
</evidence>
<dbReference type="Proteomes" id="UP000256269">
    <property type="component" value="Unassembled WGS sequence"/>
</dbReference>
<sequence length="221" mass="24221">MRTVFRAQLDQCVHDLAAMCDLAVAAMRGATQALLTGDLRTAERVIADDVQLDRARSRCEDRAYSLLARQAPVAGDLRVVLAAVHAADTIERMGDLAAHVAATARRRHPDPVLPDQLRPTVATMAQTAITLADSAGTVIRDHDLALADTVEHGDEVVNVQHQQVFTLLMSQDWPHGVATAVDVSQLSRFYERYADHAVSLARRMVYVTTGRRRPPRLDNAA</sequence>
<reference evidence="9 10" key="1">
    <citation type="submission" date="2018-08" db="EMBL/GenBank/DDBJ databases">
        <title>Genomic Encyclopedia of Archaeal and Bacterial Type Strains, Phase II (KMG-II): from individual species to whole genera.</title>
        <authorList>
            <person name="Goeker M."/>
        </authorList>
    </citation>
    <scope>NUCLEOTIDE SEQUENCE [LARGE SCALE GENOMIC DNA]</scope>
    <source>
        <strain evidence="9 10">DSM 45791</strain>
    </source>
</reference>
<protein>
    <recommendedName>
        <fullName evidence="7">Phosphate-specific transport system accessory protein PhoU</fullName>
    </recommendedName>
</protein>
<comment type="subcellular location">
    <subcellularLocation>
        <location evidence="1 7">Cytoplasm</location>
    </subcellularLocation>
</comment>
<comment type="subunit">
    <text evidence="3 7">Homodimer.</text>
</comment>
<keyword evidence="5 7" id="KW-0963">Cytoplasm</keyword>
<dbReference type="OrthoDB" id="9814256at2"/>
<feature type="domain" description="PhoU" evidence="8">
    <location>
        <begin position="122"/>
        <end position="203"/>
    </location>
</feature>
<dbReference type="Gene3D" id="1.20.58.220">
    <property type="entry name" value="Phosphate transport system protein phou homolog 2, domain 2"/>
    <property type="match status" value="1"/>
</dbReference>
<dbReference type="GO" id="GO:0006817">
    <property type="term" value="P:phosphate ion transport"/>
    <property type="evidence" value="ECO:0007669"/>
    <property type="project" value="UniProtKB-KW"/>
</dbReference>
<keyword evidence="10" id="KW-1185">Reference proteome</keyword>
<dbReference type="NCBIfam" id="TIGR02135">
    <property type="entry name" value="phoU_full"/>
    <property type="match status" value="1"/>
</dbReference>
<dbReference type="RefSeq" id="WP_116175594.1">
    <property type="nucleotide sequence ID" value="NZ_CP144375.1"/>
</dbReference>
<dbReference type="GO" id="GO:0030643">
    <property type="term" value="P:intracellular phosphate ion homeostasis"/>
    <property type="evidence" value="ECO:0007669"/>
    <property type="project" value="InterPro"/>
</dbReference>
<dbReference type="Pfam" id="PF01895">
    <property type="entry name" value="PhoU"/>
    <property type="match status" value="2"/>
</dbReference>
<name>A0A3E0HKC0_9PSEU</name>
<proteinExistence type="inferred from homology"/>
<accession>A0A3E0HKC0</accession>
<dbReference type="InterPro" id="IPR038078">
    <property type="entry name" value="PhoU-like_sf"/>
</dbReference>
<dbReference type="InterPro" id="IPR026022">
    <property type="entry name" value="PhoU_dom"/>
</dbReference>
<evidence type="ECO:0000256" key="4">
    <source>
        <dbReference type="ARBA" id="ARBA00022448"/>
    </source>
</evidence>
<evidence type="ECO:0000256" key="7">
    <source>
        <dbReference type="PIRNR" id="PIRNR003107"/>
    </source>
</evidence>